<feature type="domain" description="Lipoyl-binding" evidence="3">
    <location>
        <begin position="8"/>
        <end position="88"/>
    </location>
</feature>
<comment type="cofactor">
    <cofactor evidence="1">
        <name>(R)-lipoate</name>
        <dbReference type="ChEBI" id="CHEBI:83088"/>
    </cofactor>
</comment>
<keyword evidence="5" id="KW-1185">Reference proteome</keyword>
<comment type="caution">
    <text evidence="4">The sequence shown here is derived from an EMBL/GenBank/DDBJ whole genome shotgun (WGS) entry which is preliminary data.</text>
</comment>
<protein>
    <submittedName>
        <fullName evidence="4">Biotin-dependent enzyme</fullName>
    </submittedName>
</protein>
<reference evidence="4 5" key="1">
    <citation type="submission" date="2018-11" db="EMBL/GenBank/DDBJ databases">
        <title>Genomic Encyclopedia of Type Strains, Phase IV (KMG-IV): sequencing the most valuable type-strain genomes for metagenomic binning, comparative biology and taxonomic classification.</title>
        <authorList>
            <person name="Goeker M."/>
        </authorList>
    </citation>
    <scope>NUCLEOTIDE SEQUENCE [LARGE SCALE GENOMIC DNA]</scope>
    <source>
        <strain evidence="4 5">DSM 100275</strain>
    </source>
</reference>
<dbReference type="Proteomes" id="UP000276634">
    <property type="component" value="Unassembled WGS sequence"/>
</dbReference>
<dbReference type="InterPro" id="IPR003016">
    <property type="entry name" value="2-oxoA_DH_lipoyl-BS"/>
</dbReference>
<name>A0A3N1Y0M3_9GAMM</name>
<dbReference type="PROSITE" id="PS00189">
    <property type="entry name" value="LIPOYL"/>
    <property type="match status" value="1"/>
</dbReference>
<dbReference type="AlphaFoldDB" id="A0A3N1Y0M3"/>
<dbReference type="PROSITE" id="PS50968">
    <property type="entry name" value="BIOTINYL_LIPOYL"/>
    <property type="match status" value="1"/>
</dbReference>
<evidence type="ECO:0000313" key="5">
    <source>
        <dbReference type="Proteomes" id="UP000276634"/>
    </source>
</evidence>
<evidence type="ECO:0000256" key="1">
    <source>
        <dbReference type="ARBA" id="ARBA00001938"/>
    </source>
</evidence>
<proteinExistence type="predicted"/>
<dbReference type="Pfam" id="PF00364">
    <property type="entry name" value="Biotin_lipoyl"/>
    <property type="match status" value="1"/>
</dbReference>
<sequence length="90" mass="9620">MVGAIVDVVVPGMPDCWESCGNCAADALEVAEILVAPGQRVEAWEPVVVLEAEKTAYDIPTPDPGVVREILVRPGERVTVGAPLLRLERD</sequence>
<keyword evidence="2" id="KW-0450">Lipoyl</keyword>
<dbReference type="Gene3D" id="2.40.50.100">
    <property type="match status" value="1"/>
</dbReference>
<evidence type="ECO:0000259" key="3">
    <source>
        <dbReference type="PROSITE" id="PS50968"/>
    </source>
</evidence>
<evidence type="ECO:0000256" key="2">
    <source>
        <dbReference type="ARBA" id="ARBA00022823"/>
    </source>
</evidence>
<evidence type="ECO:0000313" key="4">
    <source>
        <dbReference type="EMBL" id="ROR32366.1"/>
    </source>
</evidence>
<dbReference type="SUPFAM" id="SSF51230">
    <property type="entry name" value="Single hybrid motif"/>
    <property type="match status" value="1"/>
</dbReference>
<accession>A0A3N1Y0M3</accession>
<gene>
    <name evidence="4" type="ORF">EDC57_1564</name>
</gene>
<dbReference type="EMBL" id="RJVI01000002">
    <property type="protein sequence ID" value="ROR32366.1"/>
    <property type="molecule type" value="Genomic_DNA"/>
</dbReference>
<dbReference type="InterPro" id="IPR000089">
    <property type="entry name" value="Biotin_lipoyl"/>
</dbReference>
<dbReference type="InterPro" id="IPR011053">
    <property type="entry name" value="Single_hybrid_motif"/>
</dbReference>
<organism evidence="4 5">
    <name type="scientific">Inmirania thermothiophila</name>
    <dbReference type="NCBI Taxonomy" id="1750597"/>
    <lineage>
        <taxon>Bacteria</taxon>
        <taxon>Pseudomonadati</taxon>
        <taxon>Pseudomonadota</taxon>
        <taxon>Gammaproteobacteria</taxon>
        <taxon>Chromatiales</taxon>
        <taxon>Ectothiorhodospiraceae</taxon>
        <taxon>Inmirania</taxon>
    </lineage>
</organism>
<dbReference type="CDD" id="cd06849">
    <property type="entry name" value="lipoyl_domain"/>
    <property type="match status" value="1"/>
</dbReference>